<name>A0A0F8ZSF7_9ZZZZ</name>
<dbReference type="InterPro" id="IPR003762">
    <property type="entry name" value="Lara_isomerase"/>
</dbReference>
<dbReference type="GO" id="GO:0005829">
    <property type="term" value="C:cytosol"/>
    <property type="evidence" value="ECO:0007669"/>
    <property type="project" value="TreeGrafter"/>
</dbReference>
<gene>
    <name evidence="6" type="ORF">LCGC14_2738750</name>
</gene>
<accession>A0A0F8ZSF7</accession>
<keyword evidence="2" id="KW-0054">Arabinose catabolism</keyword>
<reference evidence="6" key="1">
    <citation type="journal article" date="2015" name="Nature">
        <title>Complex archaea that bridge the gap between prokaryotes and eukaryotes.</title>
        <authorList>
            <person name="Spang A."/>
            <person name="Saw J.H."/>
            <person name="Jorgensen S.L."/>
            <person name="Zaremba-Niedzwiedzka K."/>
            <person name="Martijn J."/>
            <person name="Lind A.E."/>
            <person name="van Eijk R."/>
            <person name="Schleper C."/>
            <person name="Guy L."/>
            <person name="Ettema T.J."/>
        </authorList>
    </citation>
    <scope>NUCLEOTIDE SEQUENCE</scope>
</reference>
<proteinExistence type="predicted"/>
<keyword evidence="4" id="KW-0413">Isomerase</keyword>
<evidence type="ECO:0008006" key="7">
    <source>
        <dbReference type="Google" id="ProtNLM"/>
    </source>
</evidence>
<sequence length="275" mass="30221">FQLYAKIGPRVEYISVLQLKKAADSVPDRDVKDYVEKVKSNFSIDGRVNDENLFSSARASLGMEKIMNDMGIDGLALSDLNPELHEVMGLRPVLYPESLARSDRVVGNEGDLGGTTAMVILHALTGKPVMFTEIFNVDTQDNIINTGHAGPSNYLMAESNRSVNIIPDYELMDSTSDISGVWMEFIGKPGRVTIVNFISIDGDFQMTILGGESAGGNIRVEGYPHCSIKIDPVMKDFIESNSIHGTSHHWSVVHGDVKGELSMLADMLKIRKVVF</sequence>
<dbReference type="SUPFAM" id="SSF50443">
    <property type="entry name" value="FucI/AraA C-terminal domain-like"/>
    <property type="match status" value="1"/>
</dbReference>
<dbReference type="SUPFAM" id="SSF53743">
    <property type="entry name" value="FucI/AraA N-terminal and middle domains"/>
    <property type="match status" value="1"/>
</dbReference>
<evidence type="ECO:0000256" key="5">
    <source>
        <dbReference type="ARBA" id="ARBA00023277"/>
    </source>
</evidence>
<dbReference type="GO" id="GO:0019569">
    <property type="term" value="P:L-arabinose catabolic process to D-xylulose 5-phosphate"/>
    <property type="evidence" value="ECO:0007669"/>
    <property type="project" value="TreeGrafter"/>
</dbReference>
<dbReference type="InterPro" id="IPR004216">
    <property type="entry name" value="Fuc/Ara_isomerase_C"/>
</dbReference>
<keyword evidence="5" id="KW-0119">Carbohydrate metabolism</keyword>
<dbReference type="InterPro" id="IPR009015">
    <property type="entry name" value="Fucose_isomerase_N/cen_sf"/>
</dbReference>
<keyword evidence="1" id="KW-0479">Metal-binding</keyword>
<evidence type="ECO:0000256" key="2">
    <source>
        <dbReference type="ARBA" id="ARBA00022935"/>
    </source>
</evidence>
<dbReference type="PANTHER" id="PTHR38464:SF1">
    <property type="entry name" value="L-ARABINOSE ISOMERASE"/>
    <property type="match status" value="1"/>
</dbReference>
<evidence type="ECO:0000256" key="3">
    <source>
        <dbReference type="ARBA" id="ARBA00023211"/>
    </source>
</evidence>
<organism evidence="6">
    <name type="scientific">marine sediment metagenome</name>
    <dbReference type="NCBI Taxonomy" id="412755"/>
    <lineage>
        <taxon>unclassified sequences</taxon>
        <taxon>metagenomes</taxon>
        <taxon>ecological metagenomes</taxon>
    </lineage>
</organism>
<dbReference type="EMBL" id="LAZR01049766">
    <property type="protein sequence ID" value="KKK88875.1"/>
    <property type="molecule type" value="Genomic_DNA"/>
</dbReference>
<evidence type="ECO:0000313" key="6">
    <source>
        <dbReference type="EMBL" id="KKK88875.1"/>
    </source>
</evidence>
<dbReference type="GO" id="GO:0008733">
    <property type="term" value="F:L-arabinose isomerase activity"/>
    <property type="evidence" value="ECO:0007669"/>
    <property type="project" value="InterPro"/>
</dbReference>
<protein>
    <recommendedName>
        <fullName evidence="7">L-fucose isomerase C-terminal domain-containing protein</fullName>
    </recommendedName>
</protein>
<feature type="non-terminal residue" evidence="6">
    <location>
        <position position="1"/>
    </location>
</feature>
<comment type="caution">
    <text evidence="6">The sequence shown here is derived from an EMBL/GenBank/DDBJ whole genome shotgun (WGS) entry which is preliminary data.</text>
</comment>
<evidence type="ECO:0000256" key="4">
    <source>
        <dbReference type="ARBA" id="ARBA00023235"/>
    </source>
</evidence>
<keyword evidence="3" id="KW-0464">Manganese</keyword>
<dbReference type="GO" id="GO:0046872">
    <property type="term" value="F:metal ion binding"/>
    <property type="evidence" value="ECO:0007669"/>
    <property type="project" value="UniProtKB-KW"/>
</dbReference>
<dbReference type="AlphaFoldDB" id="A0A0F8ZSF7"/>
<dbReference type="PANTHER" id="PTHR38464">
    <property type="entry name" value="L-ARABINOSE ISOMERASE"/>
    <property type="match status" value="1"/>
</dbReference>
<evidence type="ECO:0000256" key="1">
    <source>
        <dbReference type="ARBA" id="ARBA00022723"/>
    </source>
</evidence>